<dbReference type="InterPro" id="IPR023214">
    <property type="entry name" value="HAD_sf"/>
</dbReference>
<evidence type="ECO:0000313" key="5">
    <source>
        <dbReference type="Proteomes" id="UP000324748"/>
    </source>
</evidence>
<dbReference type="GO" id="GO:0005992">
    <property type="term" value="P:trehalose biosynthetic process"/>
    <property type="evidence" value="ECO:0007669"/>
    <property type="project" value="InterPro"/>
</dbReference>
<feature type="chain" id="PRO_5036137628" description="Trehalose 6-phosphate phosphatase" evidence="2">
    <location>
        <begin position="21"/>
        <end position="313"/>
    </location>
</feature>
<dbReference type="InterPro" id="IPR036412">
    <property type="entry name" value="HAD-like_sf"/>
</dbReference>
<dbReference type="Gene3D" id="3.30.70.1020">
    <property type="entry name" value="Trehalose-6-phosphate phosphatase related protein, domain 2"/>
    <property type="match status" value="1"/>
</dbReference>
<dbReference type="OrthoDB" id="2496837at2759"/>
<proteinExistence type="inferred from homology"/>
<dbReference type="AlphaFoldDB" id="A0A5B0P2L9"/>
<dbReference type="Gene3D" id="3.40.50.1000">
    <property type="entry name" value="HAD superfamily/HAD-like"/>
    <property type="match status" value="1"/>
</dbReference>
<keyword evidence="2" id="KW-0732">Signal</keyword>
<gene>
    <name evidence="3" type="ORF">PGT21_028706</name>
    <name evidence="4" type="ORF">PGTUg99_032926</name>
</gene>
<comment type="caution">
    <text evidence="3">The sequence shown here is derived from an EMBL/GenBank/DDBJ whole genome shotgun (WGS) entry which is preliminary data.</text>
</comment>
<name>A0A5B0P2L9_PUCGR</name>
<reference evidence="5 6" key="1">
    <citation type="submission" date="2019-05" db="EMBL/GenBank/DDBJ databases">
        <title>Emergence of the Ug99 lineage of the wheat stem rust pathogen through somatic hybridization.</title>
        <authorList>
            <person name="Li F."/>
            <person name="Upadhyaya N.M."/>
            <person name="Sperschneider J."/>
            <person name="Matny O."/>
            <person name="Nguyen-Phuc H."/>
            <person name="Mago R."/>
            <person name="Raley C."/>
            <person name="Miller M.E."/>
            <person name="Silverstein K.A.T."/>
            <person name="Henningsen E."/>
            <person name="Hirsch C.D."/>
            <person name="Visser B."/>
            <person name="Pretorius Z.A."/>
            <person name="Steffenson B.J."/>
            <person name="Schwessinger B."/>
            <person name="Dodds P.N."/>
            <person name="Figueroa M."/>
        </authorList>
    </citation>
    <scope>NUCLEOTIDE SEQUENCE [LARGE SCALE GENOMIC DNA]</scope>
    <source>
        <strain evidence="3">21-0</strain>
        <strain evidence="4 6">Ug99</strain>
    </source>
</reference>
<dbReference type="InterPro" id="IPR001830">
    <property type="entry name" value="Glyco_trans_20"/>
</dbReference>
<dbReference type="GO" id="GO:0003825">
    <property type="term" value="F:alpha,alpha-trehalose-phosphate synthase (UDP-forming) activity"/>
    <property type="evidence" value="ECO:0007669"/>
    <property type="project" value="TreeGrafter"/>
</dbReference>
<accession>A0A5B0P2L9</accession>
<evidence type="ECO:0000313" key="4">
    <source>
        <dbReference type="EMBL" id="KAA1121587.1"/>
    </source>
</evidence>
<dbReference type="PANTHER" id="PTHR10788">
    <property type="entry name" value="TREHALOSE-6-PHOSPHATE SYNTHASE"/>
    <property type="match status" value="1"/>
</dbReference>
<organism evidence="3 5">
    <name type="scientific">Puccinia graminis f. sp. tritici</name>
    <dbReference type="NCBI Taxonomy" id="56615"/>
    <lineage>
        <taxon>Eukaryota</taxon>
        <taxon>Fungi</taxon>
        <taxon>Dikarya</taxon>
        <taxon>Basidiomycota</taxon>
        <taxon>Pucciniomycotina</taxon>
        <taxon>Pucciniomycetes</taxon>
        <taxon>Pucciniales</taxon>
        <taxon>Pucciniaceae</taxon>
        <taxon>Puccinia</taxon>
    </lineage>
</organism>
<dbReference type="SUPFAM" id="SSF56784">
    <property type="entry name" value="HAD-like"/>
    <property type="match status" value="1"/>
</dbReference>
<dbReference type="Proteomes" id="UP000324748">
    <property type="component" value="Unassembled WGS sequence"/>
</dbReference>
<dbReference type="Proteomes" id="UP000325313">
    <property type="component" value="Unassembled WGS sequence"/>
</dbReference>
<protein>
    <recommendedName>
        <fullName evidence="7">Trehalose 6-phosphate phosphatase</fullName>
    </recommendedName>
</protein>
<dbReference type="PANTHER" id="PTHR10788:SF106">
    <property type="entry name" value="BCDNA.GH08860"/>
    <property type="match status" value="1"/>
</dbReference>
<evidence type="ECO:0000313" key="6">
    <source>
        <dbReference type="Proteomes" id="UP000325313"/>
    </source>
</evidence>
<dbReference type="EMBL" id="VSWC01000079">
    <property type="protein sequence ID" value="KAA1094710.1"/>
    <property type="molecule type" value="Genomic_DNA"/>
</dbReference>
<comment type="similarity">
    <text evidence="1">In the N-terminal section; belongs to the glycosyltransferase 20 family.</text>
</comment>
<dbReference type="GO" id="GO:0005829">
    <property type="term" value="C:cytosol"/>
    <property type="evidence" value="ECO:0007669"/>
    <property type="project" value="TreeGrafter"/>
</dbReference>
<evidence type="ECO:0008006" key="7">
    <source>
        <dbReference type="Google" id="ProtNLM"/>
    </source>
</evidence>
<feature type="signal peptide" evidence="2">
    <location>
        <begin position="1"/>
        <end position="20"/>
    </location>
</feature>
<evidence type="ECO:0000313" key="3">
    <source>
        <dbReference type="EMBL" id="KAA1094710.1"/>
    </source>
</evidence>
<evidence type="ECO:0000256" key="1">
    <source>
        <dbReference type="ARBA" id="ARBA00005409"/>
    </source>
</evidence>
<dbReference type="EMBL" id="VDEP01000238">
    <property type="protein sequence ID" value="KAA1121587.1"/>
    <property type="molecule type" value="Genomic_DNA"/>
</dbReference>
<evidence type="ECO:0000256" key="2">
    <source>
        <dbReference type="SAM" id="SignalP"/>
    </source>
</evidence>
<sequence length="313" mass="35261">MRCLLVVALALVSLVPTFDATPVADLPEADHHFESFAKSYQNSQNRIGLFDNDGCLKSTGKPISKQEADAQLQKARALLTKATQAPNSDVWVITARNEESIQPYLDIPGLNFGVEQGTVIIRANGKKEVLLKVPQVDEIKMKIAAMIRQSAIKKDSNDPDAEEPIRFLPMENSIPLKFHDWDSTSSQDMRHGIEQFIEKHYTDFTITSFAKDKVMIIHNPTINKRTLVEKVLKEKPYDFGFSVGDDIIDEGMHDALNAININQNFFSVVVSRKSDQQTVARHKLSTHEDVYRFFTALYSLPTKVSSQRLLNQG</sequence>
<dbReference type="GO" id="GO:0004805">
    <property type="term" value="F:trehalose-phosphatase activity"/>
    <property type="evidence" value="ECO:0007669"/>
    <property type="project" value="TreeGrafter"/>
</dbReference>
<keyword evidence="5" id="KW-1185">Reference proteome</keyword>